<dbReference type="PANTHER" id="PTHR30026">
    <property type="entry name" value="OUTER MEMBRANE PROTEIN TOLC"/>
    <property type="match status" value="1"/>
</dbReference>
<dbReference type="Gene3D" id="1.20.1600.10">
    <property type="entry name" value="Outer membrane efflux proteins (OEP)"/>
    <property type="match status" value="1"/>
</dbReference>
<evidence type="ECO:0000256" key="2">
    <source>
        <dbReference type="ARBA" id="ARBA00007613"/>
    </source>
</evidence>
<keyword evidence="4" id="KW-1134">Transmembrane beta strand</keyword>
<evidence type="ECO:0000256" key="3">
    <source>
        <dbReference type="ARBA" id="ARBA00022448"/>
    </source>
</evidence>
<evidence type="ECO:0000256" key="6">
    <source>
        <dbReference type="ARBA" id="ARBA00023136"/>
    </source>
</evidence>
<dbReference type="EMBL" id="FNBN01000003">
    <property type="protein sequence ID" value="SDG16188.1"/>
    <property type="molecule type" value="Genomic_DNA"/>
</dbReference>
<keyword evidence="7" id="KW-0998">Cell outer membrane</keyword>
<name>A0A1G7RZK3_CHIFI</name>
<dbReference type="GO" id="GO:0015288">
    <property type="term" value="F:porin activity"/>
    <property type="evidence" value="ECO:0007669"/>
    <property type="project" value="TreeGrafter"/>
</dbReference>
<dbReference type="GO" id="GO:0015562">
    <property type="term" value="F:efflux transmembrane transporter activity"/>
    <property type="evidence" value="ECO:0007669"/>
    <property type="project" value="InterPro"/>
</dbReference>
<evidence type="ECO:0000256" key="1">
    <source>
        <dbReference type="ARBA" id="ARBA00004442"/>
    </source>
</evidence>
<dbReference type="GO" id="GO:0009279">
    <property type="term" value="C:cell outer membrane"/>
    <property type="evidence" value="ECO:0007669"/>
    <property type="project" value="UniProtKB-SubCell"/>
</dbReference>
<gene>
    <name evidence="9" type="ORF">SAMN04488121_103679</name>
</gene>
<dbReference type="RefSeq" id="WP_089833399.1">
    <property type="nucleotide sequence ID" value="NZ_FNBN01000003.1"/>
</dbReference>
<comment type="subcellular location">
    <subcellularLocation>
        <location evidence="1">Cell outer membrane</location>
    </subcellularLocation>
</comment>
<dbReference type="PANTHER" id="PTHR30026:SF20">
    <property type="entry name" value="OUTER MEMBRANE PROTEIN TOLC"/>
    <property type="match status" value="1"/>
</dbReference>
<keyword evidence="6" id="KW-0472">Membrane</keyword>
<dbReference type="OrthoDB" id="654853at2"/>
<dbReference type="InterPro" id="IPR003423">
    <property type="entry name" value="OMP_efflux"/>
</dbReference>
<dbReference type="SUPFAM" id="SSF56954">
    <property type="entry name" value="Outer membrane efflux proteins (OEP)"/>
    <property type="match status" value="1"/>
</dbReference>
<reference evidence="9 10" key="1">
    <citation type="submission" date="2016-10" db="EMBL/GenBank/DDBJ databases">
        <authorList>
            <person name="de Groot N.N."/>
        </authorList>
    </citation>
    <scope>NUCLEOTIDE SEQUENCE [LARGE SCALE GENOMIC DNA]</scope>
    <source>
        <strain evidence="9 10">DSM 527</strain>
    </source>
</reference>
<evidence type="ECO:0000256" key="5">
    <source>
        <dbReference type="ARBA" id="ARBA00022692"/>
    </source>
</evidence>
<evidence type="ECO:0000256" key="8">
    <source>
        <dbReference type="SAM" id="SignalP"/>
    </source>
</evidence>
<protein>
    <submittedName>
        <fullName evidence="9">Outer membrane protein TolC</fullName>
    </submittedName>
</protein>
<keyword evidence="8" id="KW-0732">Signal</keyword>
<feature type="chain" id="PRO_5011637848" evidence="8">
    <location>
        <begin position="25"/>
        <end position="466"/>
    </location>
</feature>
<comment type="similarity">
    <text evidence="2">Belongs to the outer membrane factor (OMF) (TC 1.B.17) family.</text>
</comment>
<evidence type="ECO:0000256" key="7">
    <source>
        <dbReference type="ARBA" id="ARBA00023237"/>
    </source>
</evidence>
<keyword evidence="3" id="KW-0813">Transport</keyword>
<dbReference type="AlphaFoldDB" id="A0A1G7RZK3"/>
<dbReference type="Pfam" id="PF02321">
    <property type="entry name" value="OEP"/>
    <property type="match status" value="1"/>
</dbReference>
<feature type="signal peptide" evidence="8">
    <location>
        <begin position="1"/>
        <end position="24"/>
    </location>
</feature>
<dbReference type="Proteomes" id="UP000199045">
    <property type="component" value="Unassembled WGS sequence"/>
</dbReference>
<dbReference type="GO" id="GO:1990281">
    <property type="term" value="C:efflux pump complex"/>
    <property type="evidence" value="ECO:0007669"/>
    <property type="project" value="TreeGrafter"/>
</dbReference>
<evidence type="ECO:0000256" key="4">
    <source>
        <dbReference type="ARBA" id="ARBA00022452"/>
    </source>
</evidence>
<evidence type="ECO:0000313" key="9">
    <source>
        <dbReference type="EMBL" id="SDG16188.1"/>
    </source>
</evidence>
<accession>A0A1G7RZK3</accession>
<keyword evidence="5" id="KW-0812">Transmembrane</keyword>
<proteinExistence type="inferred from homology"/>
<dbReference type="InterPro" id="IPR051906">
    <property type="entry name" value="TolC-like"/>
</dbReference>
<dbReference type="STRING" id="104663.SAMN04488121_103679"/>
<evidence type="ECO:0000313" key="10">
    <source>
        <dbReference type="Proteomes" id="UP000199045"/>
    </source>
</evidence>
<sequence>MQTKRISVILFLLLWHGSMEVLHAQQVLTLKEAVQTALANYGSIKAKANYLNASKSTATQAKRDYLPNLNLSAQQDYGTVNGQFGPSYGLNGLAVSSAGPTLPSQNWNAAFGGLYLANINWDFFAFGRAKEKIKAAQAAVARDQADWEQEQFQQSIRVAGAYLNLLAAQRLTRSWQNNLERADTFRSVVVTRAKNGLIPGVDSTLANAEVSNAKIALTKAKDVEQTQANQLAVLMGVPATEFILDTVFISRIPTALTDSINGVVQGHPLLKYYENRIKLSDEQARYIHTLNFPAFSVFGVMQTRGSGFDASYVTDQTAYNKGYWDGVKPNRSNYLLGVGVTWNITSPLRVKHQAASQKFISKGLQDEYELVRQQLAAQLTLSDTRIQNALTNYAEAPIQVNAATEAYLQRTVLYRNGLNTIVDVTQVFYTLNRAETDRDIAYTNVWQALLLKAAATGNFSLFINEF</sequence>
<organism evidence="9 10">
    <name type="scientific">Chitinophaga filiformis</name>
    <name type="common">Myxococcus filiformis</name>
    <name type="synonym">Flexibacter filiformis</name>
    <dbReference type="NCBI Taxonomy" id="104663"/>
    <lineage>
        <taxon>Bacteria</taxon>
        <taxon>Pseudomonadati</taxon>
        <taxon>Bacteroidota</taxon>
        <taxon>Chitinophagia</taxon>
        <taxon>Chitinophagales</taxon>
        <taxon>Chitinophagaceae</taxon>
        <taxon>Chitinophaga</taxon>
    </lineage>
</organism>